<evidence type="ECO:0000259" key="2">
    <source>
        <dbReference type="Pfam" id="PF12571"/>
    </source>
</evidence>
<dbReference type="Pfam" id="PF12571">
    <property type="entry name" value="Phage_tail_fib"/>
    <property type="match status" value="1"/>
</dbReference>
<evidence type="ECO:0000313" key="4">
    <source>
        <dbReference type="Proteomes" id="UP000690515"/>
    </source>
</evidence>
<protein>
    <submittedName>
        <fullName evidence="3">Phage tail protein</fullName>
    </submittedName>
</protein>
<accession>A0ABS5ZK84</accession>
<evidence type="ECO:0000256" key="1">
    <source>
        <dbReference type="SAM" id="MobiDB-lite"/>
    </source>
</evidence>
<dbReference type="PANTHER" id="PTHR35191:SF1">
    <property type="entry name" value="PROPHAGE SIDE TAIL FIBER PROTEIN HOMOLOG STFQ-RELATED"/>
    <property type="match status" value="1"/>
</dbReference>
<gene>
    <name evidence="3" type="ORF">KCG35_21505</name>
</gene>
<dbReference type="InterPro" id="IPR022225">
    <property type="entry name" value="Phage_tail_fibre_N"/>
</dbReference>
<feature type="region of interest" description="Disordered" evidence="1">
    <location>
        <begin position="367"/>
        <end position="404"/>
    </location>
</feature>
<reference evidence="3 4" key="1">
    <citation type="submission" date="2021-04" db="EMBL/GenBank/DDBJ databases">
        <authorList>
            <person name="Pira H."/>
            <person name="Risdian C."/>
            <person name="Wink J."/>
        </authorList>
    </citation>
    <scope>NUCLEOTIDE SEQUENCE [LARGE SCALE GENOMIC DNA]</scope>
    <source>
        <strain evidence="3 4">WH53</strain>
    </source>
</reference>
<feature type="compositionally biased region" description="Basic and acidic residues" evidence="1">
    <location>
        <begin position="372"/>
        <end position="386"/>
    </location>
</feature>
<proteinExistence type="predicted"/>
<dbReference type="EMBL" id="JAGSOY010000093">
    <property type="protein sequence ID" value="MBU2713640.1"/>
    <property type="molecule type" value="Genomic_DNA"/>
</dbReference>
<dbReference type="InterPro" id="IPR051934">
    <property type="entry name" value="Phage_Tail_Fiber_Structural"/>
</dbReference>
<dbReference type="RefSeq" id="WP_215821924.1">
    <property type="nucleotide sequence ID" value="NZ_JAGSOY010000093.1"/>
</dbReference>
<keyword evidence="4" id="KW-1185">Reference proteome</keyword>
<feature type="domain" description="Phage tail fibre protein N-terminal" evidence="2">
    <location>
        <begin position="1"/>
        <end position="152"/>
    </location>
</feature>
<organism evidence="3 4">
    <name type="scientific">Zooshikella harenae</name>
    <dbReference type="NCBI Taxonomy" id="2827238"/>
    <lineage>
        <taxon>Bacteria</taxon>
        <taxon>Pseudomonadati</taxon>
        <taxon>Pseudomonadota</taxon>
        <taxon>Gammaproteobacteria</taxon>
        <taxon>Oceanospirillales</taxon>
        <taxon>Zooshikellaceae</taxon>
        <taxon>Zooshikella</taxon>
    </lineage>
</organism>
<dbReference type="SUPFAM" id="SSF88874">
    <property type="entry name" value="Receptor-binding domain of short tail fibre protein gp12"/>
    <property type="match status" value="1"/>
</dbReference>
<dbReference type="Proteomes" id="UP000690515">
    <property type="component" value="Unassembled WGS sequence"/>
</dbReference>
<sequence length="415" mass="47041">MENKFYSILTKIGQVQLANTAALGNKLKLKTIKVGDGGSDNGEETFPKEIDTKLVRECWSGTINDLYINPENKNWLVIEAVIPDEVGGFYITEFGIYDDQNNLVAIGKYPKTYKPNITEGSGSSLFLRIMLQVSNASSVELSIDPAIMLASKKYVEDAFSKRTDNLDSNSSDILATAKAVYKLNNKLSTVQFLPYDPKRKYRTGETCTVEVNDQVIPMQMYAGPNLTCKGIDPANIDNRHDGWSDSKKPFWWIPYGGRVGMPFYWLSETPPEEAVMEMNVNLPVEVYWRLVKTYPHLVKNKHINTGDIRGEFIRVWDHGRGVDTGRNILSYQNDQIKWHYHDFVDENGNKHYAISDENKRATKGADAIASDGPHEQDNDTAIDHTTKNNPNENSEDNNWKETRPRNIARAMAIYI</sequence>
<dbReference type="PANTHER" id="PTHR35191">
    <property type="entry name" value="PROPHAGE SIDE TAIL FIBER PROTEIN HOMOLOG STFQ-RELATED"/>
    <property type="match status" value="1"/>
</dbReference>
<evidence type="ECO:0000313" key="3">
    <source>
        <dbReference type="EMBL" id="MBU2713640.1"/>
    </source>
</evidence>
<comment type="caution">
    <text evidence="3">The sequence shown here is derived from an EMBL/GenBank/DDBJ whole genome shotgun (WGS) entry which is preliminary data.</text>
</comment>
<name>A0ABS5ZK84_9GAMM</name>